<organism evidence="9 10">
    <name type="scientific">Delftia lacustris</name>
    <dbReference type="NCBI Taxonomy" id="558537"/>
    <lineage>
        <taxon>Bacteria</taxon>
        <taxon>Pseudomonadati</taxon>
        <taxon>Pseudomonadota</taxon>
        <taxon>Betaproteobacteria</taxon>
        <taxon>Burkholderiales</taxon>
        <taxon>Comamonadaceae</taxon>
        <taxon>Delftia</taxon>
    </lineage>
</organism>
<dbReference type="SUPFAM" id="SSF53850">
    <property type="entry name" value="Periplasmic binding protein-like II"/>
    <property type="match status" value="1"/>
</dbReference>
<evidence type="ECO:0000256" key="5">
    <source>
        <dbReference type="ARBA" id="ARBA00023288"/>
    </source>
</evidence>
<feature type="chain" id="PRO_5044558563" description="Lipoprotein" evidence="7">
    <location>
        <begin position="29"/>
        <end position="269"/>
    </location>
</feature>
<accession>A0A1H3TNE4</accession>
<evidence type="ECO:0000313" key="11">
    <source>
        <dbReference type="Proteomes" id="UP000595064"/>
    </source>
</evidence>
<evidence type="ECO:0000256" key="3">
    <source>
        <dbReference type="ARBA" id="ARBA00023136"/>
    </source>
</evidence>
<evidence type="ECO:0000256" key="7">
    <source>
        <dbReference type="SAM" id="SignalP"/>
    </source>
</evidence>
<dbReference type="EMBL" id="FNPE01000030">
    <property type="protein sequence ID" value="SDZ51155.1"/>
    <property type="molecule type" value="Genomic_DNA"/>
</dbReference>
<dbReference type="Pfam" id="PF03180">
    <property type="entry name" value="Lipoprotein_9"/>
    <property type="match status" value="1"/>
</dbReference>
<keyword evidence="11" id="KW-1185">Reference proteome</keyword>
<dbReference type="Gene3D" id="3.40.190.10">
    <property type="entry name" value="Periplasmic binding protein-like II"/>
    <property type="match status" value="2"/>
</dbReference>
<comment type="similarity">
    <text evidence="6">Belongs to the nlpA lipoprotein family.</text>
</comment>
<reference evidence="8 11" key="2">
    <citation type="submission" date="2020-12" db="EMBL/GenBank/DDBJ databases">
        <title>FDA dAtabase for Regulatory Grade micrObial Sequences (FDA-ARGOS): Supporting development and validation of Infectious Disease Dx tests.</title>
        <authorList>
            <person name="Sproer C."/>
            <person name="Gronow S."/>
            <person name="Severitt S."/>
            <person name="Schroder I."/>
            <person name="Tallon L."/>
            <person name="Sadzewicz L."/>
            <person name="Zhao X."/>
            <person name="Boylan J."/>
            <person name="Ott S."/>
            <person name="Bowen H."/>
            <person name="Vavikolanu K."/>
            <person name="Mehta A."/>
            <person name="Aluvathingal J."/>
            <person name="Nadendla S."/>
            <person name="Lowell S."/>
            <person name="Myers T."/>
            <person name="Yan Y."/>
            <person name="Sichtig H."/>
        </authorList>
    </citation>
    <scope>NUCLEOTIDE SEQUENCE [LARGE SCALE GENOMIC DNA]</scope>
    <source>
        <strain evidence="8 11">FDAARGOS_890</strain>
    </source>
</reference>
<dbReference type="RefSeq" id="WP_012205012.1">
    <property type="nucleotide sequence ID" value="NZ_CP065748.1"/>
</dbReference>
<evidence type="ECO:0000313" key="8">
    <source>
        <dbReference type="EMBL" id="QPS82917.1"/>
    </source>
</evidence>
<evidence type="ECO:0000313" key="10">
    <source>
        <dbReference type="Proteomes" id="UP000183417"/>
    </source>
</evidence>
<evidence type="ECO:0000256" key="2">
    <source>
        <dbReference type="ARBA" id="ARBA00022729"/>
    </source>
</evidence>
<dbReference type="GO" id="GO:0016020">
    <property type="term" value="C:membrane"/>
    <property type="evidence" value="ECO:0007669"/>
    <property type="project" value="UniProtKB-SubCell"/>
</dbReference>
<gene>
    <name evidence="8" type="ORF">I6G47_07510</name>
    <name evidence="9" type="ORF">SAMN05421547_13052</name>
</gene>
<dbReference type="KEGG" id="dla:I6G47_07510"/>
<dbReference type="PANTHER" id="PTHR30429">
    <property type="entry name" value="D-METHIONINE-BINDING LIPOPROTEIN METQ"/>
    <property type="match status" value="1"/>
</dbReference>
<keyword evidence="3" id="KW-0472">Membrane</keyword>
<evidence type="ECO:0000256" key="4">
    <source>
        <dbReference type="ARBA" id="ARBA00023139"/>
    </source>
</evidence>
<protein>
    <recommendedName>
        <fullName evidence="6">Lipoprotein</fullName>
    </recommendedName>
</protein>
<dbReference type="Proteomes" id="UP000183417">
    <property type="component" value="Unassembled WGS sequence"/>
</dbReference>
<dbReference type="InterPro" id="IPR004872">
    <property type="entry name" value="Lipoprotein_NlpA"/>
</dbReference>
<sequence>MKKRALLQSLALAAVLPLAGMAALPAHAADGSVTIGVTSGPHAQIAEVARKVAEKNGLKVKLVEFGDFIQPNAALSQGELDANIYQHQPFMDAQNKDRGYKLVPVARAVNQQMGVYSKKIKSLADLKSGARVGIPNDPTNGSRALMVLAAQKLIELKTGAGARASVLDITANPKKLRFVELEAAQLARSLDDLDAAAVNSSYAVAAGLSPQKDSLALEATDTPYVTVLIATRAGHEKDAGLQAFVKAYQSPEVRQFIDTQFKGAYTAAW</sequence>
<keyword evidence="4" id="KW-0564">Palmitate</keyword>
<dbReference type="NCBIfam" id="TIGR00363">
    <property type="entry name" value="MetQ/NlpA family lipoprotein"/>
    <property type="match status" value="1"/>
</dbReference>
<proteinExistence type="inferred from homology"/>
<dbReference type="Proteomes" id="UP000595064">
    <property type="component" value="Chromosome"/>
</dbReference>
<evidence type="ECO:0000256" key="6">
    <source>
        <dbReference type="PIRNR" id="PIRNR002854"/>
    </source>
</evidence>
<comment type="subcellular location">
    <subcellularLocation>
        <location evidence="1">Membrane</location>
        <topology evidence="1">Lipid-anchor</topology>
    </subcellularLocation>
</comment>
<evidence type="ECO:0000256" key="1">
    <source>
        <dbReference type="ARBA" id="ARBA00004635"/>
    </source>
</evidence>
<dbReference type="PANTHER" id="PTHR30429:SF1">
    <property type="entry name" value="D-METHIONINE-BINDING LIPOPROTEIN METQ-RELATED"/>
    <property type="match status" value="1"/>
</dbReference>
<dbReference type="PIRSF" id="PIRSF002854">
    <property type="entry name" value="MetQ"/>
    <property type="match status" value="1"/>
</dbReference>
<keyword evidence="2 7" id="KW-0732">Signal</keyword>
<keyword evidence="5 6" id="KW-0449">Lipoprotein</keyword>
<dbReference type="CDD" id="cd13598">
    <property type="entry name" value="PBP2_lipoprotein_IlpA_like"/>
    <property type="match status" value="1"/>
</dbReference>
<dbReference type="GeneID" id="94692990"/>
<evidence type="ECO:0000313" key="9">
    <source>
        <dbReference type="EMBL" id="SDZ51155.1"/>
    </source>
</evidence>
<feature type="signal peptide" evidence="7">
    <location>
        <begin position="1"/>
        <end position="28"/>
    </location>
</feature>
<dbReference type="AlphaFoldDB" id="A0A1H3TNE4"/>
<name>A0A1H3TNE4_9BURK</name>
<reference evidence="9 10" key="1">
    <citation type="submission" date="2016-10" db="EMBL/GenBank/DDBJ databases">
        <authorList>
            <person name="de Groot N.N."/>
        </authorList>
    </citation>
    <scope>NUCLEOTIDE SEQUENCE [LARGE SCALE GENOMIC DNA]</scope>
    <source>
        <strain evidence="9 10">LMG 24775</strain>
    </source>
</reference>
<dbReference type="EMBL" id="CP065748">
    <property type="protein sequence ID" value="QPS82917.1"/>
    <property type="molecule type" value="Genomic_DNA"/>
</dbReference>